<dbReference type="PANTHER" id="PTHR37550">
    <property type="entry name" value="ANTITOXIN VAPB1"/>
    <property type="match status" value="1"/>
</dbReference>
<dbReference type="InterPro" id="IPR047976">
    <property type="entry name" value="Anti_VapB2-like"/>
</dbReference>
<protein>
    <submittedName>
        <fullName evidence="1">Virulence-associated protein</fullName>
    </submittedName>
</protein>
<dbReference type="Gene3D" id="2.10.260.10">
    <property type="match status" value="1"/>
</dbReference>
<dbReference type="AlphaFoldDB" id="G2GZA8"/>
<dbReference type="NCBIfam" id="NF040493">
    <property type="entry name" value="TA_anti_VapB"/>
    <property type="match status" value="1"/>
</dbReference>
<dbReference type="OrthoDB" id="5298361at2"/>
<dbReference type="InterPro" id="IPR051734">
    <property type="entry name" value="VapB_TA_antitoxins"/>
</dbReference>
<dbReference type="PANTHER" id="PTHR37550:SF3">
    <property type="entry name" value="ANTITOXIN VAPB1"/>
    <property type="match status" value="1"/>
</dbReference>
<organism evidence="1 2">
    <name type="scientific">Candidatus Regiella insecticola 5.15</name>
    <dbReference type="NCBI Taxonomy" id="1005043"/>
    <lineage>
        <taxon>Bacteria</taxon>
        <taxon>Pseudomonadati</taxon>
        <taxon>Pseudomonadota</taxon>
        <taxon>Gammaproteobacteria</taxon>
        <taxon>Enterobacterales</taxon>
        <taxon>Enterobacteriaceae</taxon>
        <taxon>aphid secondary symbionts</taxon>
        <taxon>Candidatus Regiella</taxon>
    </lineage>
</organism>
<name>G2GZA8_9ENTR</name>
<dbReference type="Proteomes" id="UP000004116">
    <property type="component" value="Unassembled WGS sequence"/>
</dbReference>
<dbReference type="RefSeq" id="WP_006706796.1">
    <property type="nucleotide sequence ID" value="NZ_AGCA01000283.1"/>
</dbReference>
<comment type="caution">
    <text evidence="1">The sequence shown here is derived from an EMBL/GenBank/DDBJ whole genome shotgun (WGS) entry which is preliminary data.</text>
</comment>
<reference evidence="1 2" key="1">
    <citation type="journal article" date="2012" name="Genome Res.">
        <title>Genomic basis of endosymbiont-conferred protection against an insect parasitoid.</title>
        <authorList>
            <person name="Hansen A.K."/>
            <person name="Vorburger C."/>
            <person name="Moran N.A."/>
        </authorList>
    </citation>
    <scope>NUCLEOTIDE SEQUENCE [LARGE SCALE GENOMIC DNA]</scope>
    <source>
        <strain evidence="2">R5.15</strain>
    </source>
</reference>
<evidence type="ECO:0000313" key="2">
    <source>
        <dbReference type="Proteomes" id="UP000004116"/>
    </source>
</evidence>
<proteinExistence type="predicted"/>
<dbReference type="EMBL" id="AGCA01000283">
    <property type="protein sequence ID" value="EGY28920.1"/>
    <property type="molecule type" value="Genomic_DNA"/>
</dbReference>
<sequence length="77" mass="8872">MFRGTIFINNRTQNVRLPAGMHFPKTIKHVNVRAVGNEIILSPAENSWDNFFLGQSQVTDDFMSERADQYQSDREAL</sequence>
<evidence type="ECO:0000313" key="1">
    <source>
        <dbReference type="EMBL" id="EGY28920.1"/>
    </source>
</evidence>
<keyword evidence="2" id="KW-1185">Reference proteome</keyword>
<accession>G2GZA8</accession>
<gene>
    <name evidence="1" type="ORF">Rin_00011230</name>
</gene>